<evidence type="ECO:0000256" key="5">
    <source>
        <dbReference type="ARBA" id="ARBA00022801"/>
    </source>
</evidence>
<dbReference type="EC" id="3.1.-.-" evidence="8"/>
<comment type="function">
    <text evidence="8">Toxic component of a toxin-antitoxin (TA) system. An RNase.</text>
</comment>
<evidence type="ECO:0000256" key="7">
    <source>
        <dbReference type="ARBA" id="ARBA00038093"/>
    </source>
</evidence>
<feature type="binding site" evidence="8">
    <location>
        <position position="7"/>
    </location>
    <ligand>
        <name>Mg(2+)</name>
        <dbReference type="ChEBI" id="CHEBI:18420"/>
    </ligand>
</feature>
<dbReference type="PANTHER" id="PTHR33653">
    <property type="entry name" value="RIBONUCLEASE VAPC2"/>
    <property type="match status" value="1"/>
</dbReference>
<dbReference type="Pfam" id="PF01850">
    <property type="entry name" value="PIN"/>
    <property type="match status" value="1"/>
</dbReference>
<evidence type="ECO:0000313" key="11">
    <source>
        <dbReference type="Proteomes" id="UP000322918"/>
    </source>
</evidence>
<comment type="cofactor">
    <cofactor evidence="1 8">
        <name>Mg(2+)</name>
        <dbReference type="ChEBI" id="CHEBI:18420"/>
    </cofactor>
</comment>
<evidence type="ECO:0000256" key="4">
    <source>
        <dbReference type="ARBA" id="ARBA00022723"/>
    </source>
</evidence>
<dbReference type="EMBL" id="VWNE01000015">
    <property type="protein sequence ID" value="KAA8482716.1"/>
    <property type="molecule type" value="Genomic_DNA"/>
</dbReference>
<keyword evidence="2 8" id="KW-1277">Toxin-antitoxin system</keyword>
<dbReference type="Proteomes" id="UP000322918">
    <property type="component" value="Unassembled WGS sequence"/>
</dbReference>
<dbReference type="HAMAP" id="MF_00265">
    <property type="entry name" value="VapC_Nob1"/>
    <property type="match status" value="1"/>
</dbReference>
<keyword evidence="11" id="KW-1185">Reference proteome</keyword>
<dbReference type="GO" id="GO:0004540">
    <property type="term" value="F:RNA nuclease activity"/>
    <property type="evidence" value="ECO:0007669"/>
    <property type="project" value="InterPro"/>
</dbReference>
<evidence type="ECO:0000256" key="3">
    <source>
        <dbReference type="ARBA" id="ARBA00022722"/>
    </source>
</evidence>
<keyword evidence="8" id="KW-0800">Toxin</keyword>
<keyword evidence="3 8" id="KW-0540">Nuclease</keyword>
<dbReference type="CDD" id="cd18743">
    <property type="entry name" value="PIN_VapC4-5_FitB-like"/>
    <property type="match status" value="1"/>
</dbReference>
<dbReference type="Gene3D" id="3.40.50.1010">
    <property type="entry name" value="5'-nuclease"/>
    <property type="match status" value="1"/>
</dbReference>
<feature type="domain" description="PIN" evidence="9">
    <location>
        <begin position="5"/>
        <end position="123"/>
    </location>
</feature>
<gene>
    <name evidence="8" type="primary">vapC</name>
    <name evidence="10" type="ORF">F1649_10695</name>
</gene>
<evidence type="ECO:0000256" key="1">
    <source>
        <dbReference type="ARBA" id="ARBA00001946"/>
    </source>
</evidence>
<dbReference type="InterPro" id="IPR022907">
    <property type="entry name" value="VapC_family"/>
</dbReference>
<keyword evidence="5 8" id="KW-0378">Hydrolase</keyword>
<keyword evidence="4 8" id="KW-0479">Metal-binding</keyword>
<dbReference type="PANTHER" id="PTHR33653:SF1">
    <property type="entry name" value="RIBONUCLEASE VAPC2"/>
    <property type="match status" value="1"/>
</dbReference>
<evidence type="ECO:0000256" key="2">
    <source>
        <dbReference type="ARBA" id="ARBA00022649"/>
    </source>
</evidence>
<dbReference type="InterPro" id="IPR029060">
    <property type="entry name" value="PIN-like_dom_sf"/>
</dbReference>
<dbReference type="GO" id="GO:0016787">
    <property type="term" value="F:hydrolase activity"/>
    <property type="evidence" value="ECO:0007669"/>
    <property type="project" value="UniProtKB-KW"/>
</dbReference>
<dbReference type="SUPFAM" id="SSF88723">
    <property type="entry name" value="PIN domain-like"/>
    <property type="match status" value="1"/>
</dbReference>
<evidence type="ECO:0000313" key="10">
    <source>
        <dbReference type="EMBL" id="KAA8482716.1"/>
    </source>
</evidence>
<organism evidence="10 11">
    <name type="scientific">Arcticibacter tournemirensis</name>
    <dbReference type="NCBI Taxonomy" id="699437"/>
    <lineage>
        <taxon>Bacteria</taxon>
        <taxon>Pseudomonadati</taxon>
        <taxon>Bacteroidota</taxon>
        <taxon>Sphingobacteriia</taxon>
        <taxon>Sphingobacteriales</taxon>
        <taxon>Sphingobacteriaceae</taxon>
        <taxon>Arcticibacter</taxon>
    </lineage>
</organism>
<dbReference type="AlphaFoldDB" id="A0A5M9H768"/>
<reference evidence="10 11" key="1">
    <citation type="submission" date="2019-09" db="EMBL/GenBank/DDBJ databases">
        <title>Pararcticibacter amylolyticus gen. nov., sp. nov., isolated from a rottenly hemp rope, and reclassification of Pedobacter tournemirensis as Pararcticibacter tournemirensis comb. nov.</title>
        <authorList>
            <person name="Cai Y."/>
        </authorList>
    </citation>
    <scope>NUCLEOTIDE SEQUENCE [LARGE SCALE GENOMIC DNA]</scope>
    <source>
        <strain evidence="10 11">TF5-37.2-LB10</strain>
    </source>
</reference>
<dbReference type="GO" id="GO:0090729">
    <property type="term" value="F:toxin activity"/>
    <property type="evidence" value="ECO:0007669"/>
    <property type="project" value="UniProtKB-KW"/>
</dbReference>
<dbReference type="OrthoDB" id="9796690at2"/>
<comment type="similarity">
    <text evidence="7 8">Belongs to the PINc/VapC protein family.</text>
</comment>
<dbReference type="InterPro" id="IPR002716">
    <property type="entry name" value="PIN_dom"/>
</dbReference>
<dbReference type="RefSeq" id="WP_141815269.1">
    <property type="nucleotide sequence ID" value="NZ_VFPL01000001.1"/>
</dbReference>
<proteinExistence type="inferred from homology"/>
<evidence type="ECO:0000256" key="8">
    <source>
        <dbReference type="HAMAP-Rule" id="MF_00265"/>
    </source>
</evidence>
<evidence type="ECO:0000259" key="9">
    <source>
        <dbReference type="Pfam" id="PF01850"/>
    </source>
</evidence>
<evidence type="ECO:0000256" key="6">
    <source>
        <dbReference type="ARBA" id="ARBA00022842"/>
    </source>
</evidence>
<dbReference type="GO" id="GO:0000287">
    <property type="term" value="F:magnesium ion binding"/>
    <property type="evidence" value="ECO:0007669"/>
    <property type="project" value="UniProtKB-UniRule"/>
</dbReference>
<accession>A0A5M9H768</accession>
<dbReference type="InterPro" id="IPR050556">
    <property type="entry name" value="Type_II_TA_system_RNase"/>
</dbReference>
<protein>
    <recommendedName>
        <fullName evidence="8">Ribonuclease VapC</fullName>
        <shortName evidence="8">RNase VapC</shortName>
        <ecNumber evidence="8">3.1.-.-</ecNumber>
    </recommendedName>
    <alternativeName>
        <fullName evidence="8">Toxin VapC</fullName>
    </alternativeName>
</protein>
<name>A0A5M9H768_9SPHI</name>
<sequence length="137" mass="15793">MKKFLLDTNICIYFLKGQFDLHRKIKAVGEENCLLSEVTIAELKYGVENSVQKEKNRKNMEAFIAKFDILPIFPVLDIYAREKARLKTKGSILDDFDLLIGTTAVFNNLILITKNVSDFDRLAGIVIEDWTTDRYKV</sequence>
<keyword evidence="6 8" id="KW-0460">Magnesium</keyword>
<feature type="binding site" evidence="8">
    <location>
        <position position="97"/>
    </location>
    <ligand>
        <name>Mg(2+)</name>
        <dbReference type="ChEBI" id="CHEBI:18420"/>
    </ligand>
</feature>
<comment type="caution">
    <text evidence="10">The sequence shown here is derived from an EMBL/GenBank/DDBJ whole genome shotgun (WGS) entry which is preliminary data.</text>
</comment>